<dbReference type="SUPFAM" id="SSF53850">
    <property type="entry name" value="Periplasmic binding protein-like II"/>
    <property type="match status" value="1"/>
</dbReference>
<keyword evidence="2" id="KW-1185">Reference proteome</keyword>
<organism evidence="1 2">
    <name type="scientific">Thermoleptolyngbya sichuanensis A183</name>
    <dbReference type="NCBI Taxonomy" id="2737172"/>
    <lineage>
        <taxon>Bacteria</taxon>
        <taxon>Bacillati</taxon>
        <taxon>Cyanobacteriota</taxon>
        <taxon>Cyanophyceae</taxon>
        <taxon>Oculatellales</taxon>
        <taxon>Oculatellaceae</taxon>
        <taxon>Thermoleptolyngbya</taxon>
        <taxon>Thermoleptolyngbya sichuanensis</taxon>
    </lineage>
</organism>
<dbReference type="RefSeq" id="WP_172358536.1">
    <property type="nucleotide sequence ID" value="NZ_CP053661.1"/>
</dbReference>
<dbReference type="PANTHER" id="PTHR42941:SF1">
    <property type="entry name" value="SLL1037 PROTEIN"/>
    <property type="match status" value="1"/>
</dbReference>
<protein>
    <submittedName>
        <fullName evidence="1">TAXI family TRAP transporter solute-binding subunit</fullName>
    </submittedName>
</protein>
<name>A0A6M8BEB7_9CYAN</name>
<evidence type="ECO:0000313" key="2">
    <source>
        <dbReference type="Proteomes" id="UP000505210"/>
    </source>
</evidence>
<dbReference type="AlphaFoldDB" id="A0A6M8BEB7"/>
<dbReference type="NCBIfam" id="TIGR02122">
    <property type="entry name" value="TRAP_TAXI"/>
    <property type="match status" value="1"/>
</dbReference>
<gene>
    <name evidence="1" type="ORF">HPC62_22060</name>
</gene>
<dbReference type="PANTHER" id="PTHR42941">
    <property type="entry name" value="SLL1037 PROTEIN"/>
    <property type="match status" value="1"/>
</dbReference>
<dbReference type="EMBL" id="CP053661">
    <property type="protein sequence ID" value="QKD84512.1"/>
    <property type="molecule type" value="Genomic_DNA"/>
</dbReference>
<sequence length="436" mass="48950">MQSKFAIPIVVLSVLGAIAFAAQWTIERQRVYSLTIATGNADGEYYAFATALSSVVAAHEPKIQIRVLETDGSLQNAKLLAESEADLGIIQGDTSLDPSVQAIAYLFPEICHLIAAPSANIRQFTDLRGKRVAVPPQGSGSYPIFKHFQTHYNLMDSDFRPLPMTTAESYEKLQAGEIDALFRVIALGSPSVRGLLQRTQAQLVPIDQAESMRLTLPVLEASEIPKGTYDGALPIPDEDIPAVGLRAILVTRRDLEPAIAKVITQTLFEFRNELVSQYPRAALMRLPDARENLGLSLHPGARDYYNQDEPAFLVEYAEVMGFLLSFAVLAASSLWQFRRWLDERQKNRADMYNLKVLALLEKVEQASTPEELESLRQALFEMFHKVVTDLDTDRISQASFQSFTFPWDVVLSTIRHRELLMSRAMDYKDQKPEMRR</sequence>
<dbReference type="Pfam" id="PF16868">
    <property type="entry name" value="NMT1_3"/>
    <property type="match status" value="1"/>
</dbReference>
<accession>A0A6M8BEB7</accession>
<proteinExistence type="predicted"/>
<dbReference type="CDD" id="cd13520">
    <property type="entry name" value="PBP2_TAXI_TRAP"/>
    <property type="match status" value="1"/>
</dbReference>
<dbReference type="Gene3D" id="3.40.190.10">
    <property type="entry name" value="Periplasmic binding protein-like II"/>
    <property type="match status" value="2"/>
</dbReference>
<reference evidence="1 2" key="1">
    <citation type="submission" date="2020-05" db="EMBL/GenBank/DDBJ databases">
        <title>Complete genome sequence of of a novel Thermoleptolyngbya strain isolated from hot springs of Ganzi, Sichuan China.</title>
        <authorList>
            <person name="Tang J."/>
            <person name="Daroch M."/>
            <person name="Li L."/>
            <person name="Waleron K."/>
            <person name="Waleron M."/>
            <person name="Waleron M."/>
        </authorList>
    </citation>
    <scope>NUCLEOTIDE SEQUENCE [LARGE SCALE GENOMIC DNA]</scope>
    <source>
        <strain evidence="1 2">PKUAC-SCTA183</strain>
    </source>
</reference>
<dbReference type="Proteomes" id="UP000505210">
    <property type="component" value="Chromosome"/>
</dbReference>
<dbReference type="InterPro" id="IPR011852">
    <property type="entry name" value="TRAP_TAXI"/>
</dbReference>
<evidence type="ECO:0000313" key="1">
    <source>
        <dbReference type="EMBL" id="QKD84512.1"/>
    </source>
</evidence>
<dbReference type="KEGG" id="theu:HPC62_22060"/>